<name>A0A4Q1JKT0_9BACT</name>
<dbReference type="Pfam" id="PF03358">
    <property type="entry name" value="FMN_red"/>
    <property type="match status" value="1"/>
</dbReference>
<dbReference type="GO" id="GO:0005829">
    <property type="term" value="C:cytosol"/>
    <property type="evidence" value="ECO:0007669"/>
    <property type="project" value="TreeGrafter"/>
</dbReference>
<dbReference type="OrthoDB" id="5767802at2"/>
<gene>
    <name evidence="2" type="ORF">EO244_12270</name>
</gene>
<feature type="domain" description="NADPH-dependent FMN reductase-like" evidence="1">
    <location>
        <begin position="4"/>
        <end position="128"/>
    </location>
</feature>
<dbReference type="Gene3D" id="3.40.50.360">
    <property type="match status" value="1"/>
</dbReference>
<accession>A0A4Q1JKT0</accession>
<dbReference type="GO" id="GO:0010181">
    <property type="term" value="F:FMN binding"/>
    <property type="evidence" value="ECO:0007669"/>
    <property type="project" value="TreeGrafter"/>
</dbReference>
<evidence type="ECO:0000313" key="2">
    <source>
        <dbReference type="EMBL" id="RXQ91518.1"/>
    </source>
</evidence>
<dbReference type="GO" id="GO:0016491">
    <property type="term" value="F:oxidoreductase activity"/>
    <property type="evidence" value="ECO:0007669"/>
    <property type="project" value="InterPro"/>
</dbReference>
<dbReference type="SUPFAM" id="SSF52218">
    <property type="entry name" value="Flavoproteins"/>
    <property type="match status" value="1"/>
</dbReference>
<dbReference type="InterPro" id="IPR050712">
    <property type="entry name" value="NAD(P)H-dep_reductase"/>
</dbReference>
<dbReference type="PANTHER" id="PTHR30543:SF21">
    <property type="entry name" value="NAD(P)H-DEPENDENT FMN REDUCTASE LOT6"/>
    <property type="match status" value="1"/>
</dbReference>
<proteinExistence type="predicted"/>
<keyword evidence="3" id="KW-1185">Reference proteome</keyword>
<dbReference type="AlphaFoldDB" id="A0A4Q1JKT0"/>
<sequence length="179" mass="19991">MTKKILSLGASNSSKSINRILAGYASKELKNVDFDLLDLNDFEMAIYSADREEATGIPDLAHQFKALIQKADGILISFAEHNGAYSAAFKNIYDWVSRIESDVWGDKPMFLMATSPGGYGGKSVLAMAIARYERANNKPILSFSLPSFYENFSNEEGIKDAELLKEFKEQLNRFEKALL</sequence>
<dbReference type="PANTHER" id="PTHR30543">
    <property type="entry name" value="CHROMATE REDUCTASE"/>
    <property type="match status" value="1"/>
</dbReference>
<reference evidence="2 3" key="1">
    <citation type="submission" date="2019-01" db="EMBL/GenBank/DDBJ databases">
        <title>Ancylomarina salipaludis sp. nov., isolated from a salt marsh.</title>
        <authorList>
            <person name="Yoon J.-H."/>
        </authorList>
    </citation>
    <scope>NUCLEOTIDE SEQUENCE [LARGE SCALE GENOMIC DNA]</scope>
    <source>
        <strain evidence="2 3">SHSM-M15</strain>
    </source>
</reference>
<dbReference type="RefSeq" id="WP_129254970.1">
    <property type="nucleotide sequence ID" value="NZ_SAXA01000011.1"/>
</dbReference>
<dbReference type="InterPro" id="IPR029039">
    <property type="entry name" value="Flavoprotein-like_sf"/>
</dbReference>
<comment type="caution">
    <text evidence="2">The sequence shown here is derived from an EMBL/GenBank/DDBJ whole genome shotgun (WGS) entry which is preliminary data.</text>
</comment>
<dbReference type="EMBL" id="SAXA01000011">
    <property type="protein sequence ID" value="RXQ91518.1"/>
    <property type="molecule type" value="Genomic_DNA"/>
</dbReference>
<dbReference type="Proteomes" id="UP000289703">
    <property type="component" value="Unassembled WGS sequence"/>
</dbReference>
<evidence type="ECO:0000313" key="3">
    <source>
        <dbReference type="Proteomes" id="UP000289703"/>
    </source>
</evidence>
<evidence type="ECO:0000259" key="1">
    <source>
        <dbReference type="Pfam" id="PF03358"/>
    </source>
</evidence>
<protein>
    <submittedName>
        <fullName evidence="2">NAD(P)H-dependent oxidoreductase</fullName>
    </submittedName>
</protein>
<organism evidence="2 3">
    <name type="scientific">Ancylomarina salipaludis</name>
    <dbReference type="NCBI Taxonomy" id="2501299"/>
    <lineage>
        <taxon>Bacteria</taxon>
        <taxon>Pseudomonadati</taxon>
        <taxon>Bacteroidota</taxon>
        <taxon>Bacteroidia</taxon>
        <taxon>Marinilabiliales</taxon>
        <taxon>Marinifilaceae</taxon>
        <taxon>Ancylomarina</taxon>
    </lineage>
</organism>
<dbReference type="InterPro" id="IPR005025">
    <property type="entry name" value="FMN_Rdtase-like_dom"/>
</dbReference>